<dbReference type="InterPro" id="IPR029141">
    <property type="entry name" value="FimA_N"/>
</dbReference>
<keyword evidence="3 5" id="KW-0732">Signal</keyword>
<dbReference type="Gene3D" id="2.60.40.3690">
    <property type="match status" value="1"/>
</dbReference>
<feature type="domain" description="Major fimbrium tip subunit FimD third Ig-like" evidence="7">
    <location>
        <begin position="347"/>
        <end position="440"/>
    </location>
</feature>
<comment type="caution">
    <text evidence="8">The sequence shown here is derived from an EMBL/GenBank/DDBJ whole genome shotgun (WGS) entry which is preliminary data.</text>
</comment>
<evidence type="ECO:0000259" key="6">
    <source>
        <dbReference type="Pfam" id="PF06321"/>
    </source>
</evidence>
<reference evidence="8 9" key="1">
    <citation type="submission" date="2011-08" db="EMBL/GenBank/DDBJ databases">
        <title>The Genome Sequence of Alistipes indistinctus YIT 12060.</title>
        <authorList>
            <consortium name="The Broad Institute Genome Sequencing Platform"/>
            <person name="Earl A."/>
            <person name="Ward D."/>
            <person name="Feldgarden M."/>
            <person name="Gevers D."/>
            <person name="Morotomi M."/>
            <person name="Young S.K."/>
            <person name="Zeng Q."/>
            <person name="Gargeya S."/>
            <person name="Fitzgerald M."/>
            <person name="Haas B."/>
            <person name="Abouelleil A."/>
            <person name="Alvarado L."/>
            <person name="Arachchi H.M."/>
            <person name="Berlin A."/>
            <person name="Brown A."/>
            <person name="Chapman S.B."/>
            <person name="Chen Z."/>
            <person name="Dunbar C."/>
            <person name="Freedman E."/>
            <person name="Gearin G."/>
            <person name="Gellesch M."/>
            <person name="Goldberg J."/>
            <person name="Griggs A."/>
            <person name="Gujja S."/>
            <person name="Heiman D."/>
            <person name="Howarth C."/>
            <person name="Larson L."/>
            <person name="Lui A."/>
            <person name="MacDonald P.J.P."/>
            <person name="Montmayeur A."/>
            <person name="Murphy C."/>
            <person name="Neiman D."/>
            <person name="Pearson M."/>
            <person name="Priest M."/>
            <person name="Roberts A."/>
            <person name="Saif S."/>
            <person name="Shea T."/>
            <person name="Shenoy N."/>
            <person name="Sisk P."/>
            <person name="Stolte C."/>
            <person name="Sykes S."/>
            <person name="Wortman J."/>
            <person name="Nusbaum C."/>
            <person name="Birren B."/>
        </authorList>
    </citation>
    <scope>NUCLEOTIDE SEQUENCE [LARGE SCALE GENOMIC DNA]</scope>
    <source>
        <strain evidence="8 9">YIT 12060</strain>
    </source>
</reference>
<dbReference type="eggNOG" id="ENOG502Z7S7">
    <property type="taxonomic scope" value="Bacteria"/>
</dbReference>
<dbReference type="InterPro" id="IPR058822">
    <property type="entry name" value="Ig-like_FimD_3rd"/>
</dbReference>
<accession>G5HAP4</accession>
<evidence type="ECO:0000313" key="8">
    <source>
        <dbReference type="EMBL" id="EHB91660.1"/>
    </source>
</evidence>
<protein>
    <submittedName>
        <fullName evidence="8">Uncharacterized protein</fullName>
    </submittedName>
</protein>
<evidence type="ECO:0000256" key="3">
    <source>
        <dbReference type="ARBA" id="ARBA00022729"/>
    </source>
</evidence>
<dbReference type="GO" id="GO:0009289">
    <property type="term" value="C:pilus"/>
    <property type="evidence" value="ECO:0007669"/>
    <property type="project" value="UniProtKB-SubCell"/>
</dbReference>
<evidence type="ECO:0000313" key="9">
    <source>
        <dbReference type="Proteomes" id="UP000006008"/>
    </source>
</evidence>
<sequence length="657" mass="72786">MIRKHTILPILALAVLFLAPSCQKDRGYSIADDGSLMLQVMLPVEQFTKASETGADELNENKVSTLDVFIYQEGEEACVHYQRITPAAGLVRYGLTKMQKDFALNAGYTVYVVANGGTATGSAKSLAELKAAVIAEALDPDAVQSALLMDGKSAVTVLNDGTNTNKNIDVSLKRGVAKIRVNLSYGTDYQPTGQVTKKLVNYAYDSRVLESGDAYSPALATTASYTNTDAVSGDADQIIFYSYANDWNSAVADETFIYLNVPIRKGAGTENHYYKLPANYRLASDGNDPAHLYKLRRNYIYNITAHINGDGGSSAPEAVTLESVNYQVVDWTTNHVDVWIKNIMYLYIDEQEIVMNNISTYLTGFQSSSDNVEIQNLKVFVEGVETSTAGVSVTREPFVHNGSITINSTIPDNFVPRTITFDVENGDHIVQSVKITQYPPIWIGHITSQDVDGTKNRNMYTVNIKQADLRTIPMPDVPTKGSWGDAHIRGYYQELTGQLYTGPHPYNPVNDGRQEMEYGYCQIGYPVLDKNGYTDPSTENRWMISPNFMFASRVSSSTDKVDFWAAVSRCKNYSETGTDGVTYTGWRMPTYAEMLLLDILQNVSKSEIKEITDRHRYWTADPASNSAFRILNPSGGTNGENASYAEVRCVRDIDRPL</sequence>
<dbReference type="HOGENOM" id="CLU_023164_0_0_10"/>
<dbReference type="GeneID" id="92815260"/>
<evidence type="ECO:0000256" key="5">
    <source>
        <dbReference type="SAM" id="SignalP"/>
    </source>
</evidence>
<evidence type="ECO:0000259" key="7">
    <source>
        <dbReference type="Pfam" id="PF26306"/>
    </source>
</evidence>
<evidence type="ECO:0000256" key="2">
    <source>
        <dbReference type="ARBA" id="ARBA00006011"/>
    </source>
</evidence>
<dbReference type="Proteomes" id="UP000006008">
    <property type="component" value="Unassembled WGS sequence"/>
</dbReference>
<dbReference type="Pfam" id="PF26306">
    <property type="entry name" value="FimD_3rd"/>
    <property type="match status" value="1"/>
</dbReference>
<name>G5HAP4_9BACT</name>
<organism evidence="8 9">
    <name type="scientific">Alistipes indistinctus YIT 12060</name>
    <dbReference type="NCBI Taxonomy" id="742725"/>
    <lineage>
        <taxon>Bacteria</taxon>
        <taxon>Pseudomonadati</taxon>
        <taxon>Bacteroidota</taxon>
        <taxon>Bacteroidia</taxon>
        <taxon>Bacteroidales</taxon>
        <taxon>Rikenellaceae</taxon>
        <taxon>Alistipes</taxon>
    </lineage>
</organism>
<keyword evidence="9" id="KW-1185">Reference proteome</keyword>
<feature type="signal peptide" evidence="5">
    <location>
        <begin position="1"/>
        <end position="24"/>
    </location>
</feature>
<feature type="domain" description="Major fimbrial subunit protein N-terminal" evidence="6">
    <location>
        <begin position="45"/>
        <end position="163"/>
    </location>
</feature>
<dbReference type="STRING" id="742725.HMPREF9450_01709"/>
<dbReference type="EMBL" id="ADLD01000013">
    <property type="protein sequence ID" value="EHB91660.1"/>
    <property type="molecule type" value="Genomic_DNA"/>
</dbReference>
<dbReference type="PATRIC" id="fig|742725.3.peg.1803"/>
<evidence type="ECO:0000256" key="1">
    <source>
        <dbReference type="ARBA" id="ARBA00004561"/>
    </source>
</evidence>
<comment type="similarity">
    <text evidence="2">Belongs to the bacteroidetes fimbrillin superfamily. FimA/Mfa1 family.</text>
</comment>
<proteinExistence type="inferred from homology"/>
<dbReference type="RefSeq" id="WP_009134515.1">
    <property type="nucleotide sequence ID" value="NZ_CP102250.1"/>
</dbReference>
<feature type="chain" id="PRO_5003477872" evidence="5">
    <location>
        <begin position="25"/>
        <end position="657"/>
    </location>
</feature>
<dbReference type="AlphaFoldDB" id="G5HAP4"/>
<dbReference type="Pfam" id="PF06321">
    <property type="entry name" value="P_gingi_FimA"/>
    <property type="match status" value="1"/>
</dbReference>
<gene>
    <name evidence="8" type="ORF">HMPREF9450_01709</name>
</gene>
<evidence type="ECO:0000256" key="4">
    <source>
        <dbReference type="ARBA" id="ARBA00023263"/>
    </source>
</evidence>
<comment type="subcellular location">
    <subcellularLocation>
        <location evidence="1">Fimbrium</location>
    </subcellularLocation>
</comment>
<keyword evidence="4" id="KW-0281">Fimbrium</keyword>